<dbReference type="InterPro" id="IPR056636">
    <property type="entry name" value="DUF7734"/>
</dbReference>
<dbReference type="KEGG" id="zju:107429249"/>
<dbReference type="Proteomes" id="UP001652623">
    <property type="component" value="Chromosome 12"/>
</dbReference>
<evidence type="ECO:0000313" key="3">
    <source>
        <dbReference type="RefSeq" id="XP_015895389.3"/>
    </source>
</evidence>
<dbReference type="RefSeq" id="XP_015895389.3">
    <property type="nucleotide sequence ID" value="XM_016039903.4"/>
</dbReference>
<dbReference type="GeneID" id="107429249"/>
<accession>A0A6P4B0U2</accession>
<dbReference type="PANTHER" id="PTHR36729">
    <property type="entry name" value="EXPRESSED PROTEIN"/>
    <property type="match status" value="1"/>
</dbReference>
<dbReference type="FunCoup" id="A0A6P4B0U2">
    <property type="interactions" value="566"/>
</dbReference>
<reference evidence="3" key="1">
    <citation type="submission" date="2025-08" db="UniProtKB">
        <authorList>
            <consortium name="RefSeq"/>
        </authorList>
    </citation>
    <scope>IDENTIFICATION</scope>
    <source>
        <tissue evidence="3">Seedling</tissue>
    </source>
</reference>
<feature type="domain" description="DUF7734" evidence="1">
    <location>
        <begin position="83"/>
        <end position="170"/>
    </location>
</feature>
<keyword evidence="2" id="KW-1185">Reference proteome</keyword>
<organism evidence="2 3">
    <name type="scientific">Ziziphus jujuba</name>
    <name type="common">Chinese jujube</name>
    <name type="synonym">Ziziphus sativa</name>
    <dbReference type="NCBI Taxonomy" id="326968"/>
    <lineage>
        <taxon>Eukaryota</taxon>
        <taxon>Viridiplantae</taxon>
        <taxon>Streptophyta</taxon>
        <taxon>Embryophyta</taxon>
        <taxon>Tracheophyta</taxon>
        <taxon>Spermatophyta</taxon>
        <taxon>Magnoliopsida</taxon>
        <taxon>eudicotyledons</taxon>
        <taxon>Gunneridae</taxon>
        <taxon>Pentapetalae</taxon>
        <taxon>rosids</taxon>
        <taxon>fabids</taxon>
        <taxon>Rosales</taxon>
        <taxon>Rhamnaceae</taxon>
        <taxon>Paliureae</taxon>
        <taxon>Ziziphus</taxon>
    </lineage>
</organism>
<dbReference type="GO" id="GO:0009507">
    <property type="term" value="C:chloroplast"/>
    <property type="evidence" value="ECO:0007669"/>
    <property type="project" value="TreeGrafter"/>
</dbReference>
<evidence type="ECO:0000259" key="1">
    <source>
        <dbReference type="Pfam" id="PF24869"/>
    </source>
</evidence>
<dbReference type="PANTHER" id="PTHR36729:SF2">
    <property type="entry name" value="EXPRESSED PROTEIN"/>
    <property type="match status" value="1"/>
</dbReference>
<evidence type="ECO:0000313" key="2">
    <source>
        <dbReference type="Proteomes" id="UP001652623"/>
    </source>
</evidence>
<proteinExistence type="predicted"/>
<dbReference type="Pfam" id="PF24869">
    <property type="entry name" value="DUF7734"/>
    <property type="match status" value="1"/>
</dbReference>
<sequence length="173" mass="19645">MLNHLGTRSLLSSYSTPVFAFASRQTVPPNRLNNSTNYSFQAQNLNQVRVLSTPCAARRRVRYEEDEEEEDDGEEYGHNEEIAMLEMYSQNARGEALIVHAIVDQQDVEVLIFKGFSSCLNYRTSPDPSKSILPARAVIKSLDRVKGPFDPSNIEYLQKGLTWEAFKTNLLLN</sequence>
<dbReference type="InParanoid" id="A0A6P4B0U2"/>
<dbReference type="AlphaFoldDB" id="A0A6P4B0U2"/>
<gene>
    <name evidence="3" type="primary">LOC107429249</name>
</gene>
<name>A0A6P4B0U2_ZIZJJ</name>
<protein>
    <submittedName>
        <fullName evidence="3">Uncharacterized protein LOC107429249</fullName>
    </submittedName>
</protein>